<dbReference type="EMBL" id="KB096183">
    <property type="protein sequence ID" value="ESO07750.1"/>
    <property type="molecule type" value="Genomic_DNA"/>
</dbReference>
<comment type="subcellular location">
    <subcellularLocation>
        <location evidence="1">Cytoplasm</location>
    </subcellularLocation>
</comment>
<dbReference type="InterPro" id="IPR050604">
    <property type="entry name" value="PDZ-LIM_domain"/>
</dbReference>
<reference evidence="6" key="3">
    <citation type="submission" date="2015-06" db="UniProtKB">
        <authorList>
            <consortium name="EnsemblMetazoa"/>
        </authorList>
    </citation>
    <scope>IDENTIFICATION</scope>
</reference>
<name>T1F2W3_HELRO</name>
<keyword evidence="3" id="KW-0479">Metal-binding</keyword>
<keyword evidence="2" id="KW-0963">Cytoplasm</keyword>
<dbReference type="SUPFAM" id="SSF50156">
    <property type="entry name" value="PDZ domain-like"/>
    <property type="match status" value="1"/>
</dbReference>
<dbReference type="PANTHER" id="PTHR24214:SF38">
    <property type="entry name" value="PDZ AND LIM DOMAIN PROTEIN ZASP-RELATED"/>
    <property type="match status" value="1"/>
</dbReference>
<reference evidence="5 7" key="2">
    <citation type="journal article" date="2013" name="Nature">
        <title>Insights into bilaterian evolution from three spiralian genomes.</title>
        <authorList>
            <person name="Simakov O."/>
            <person name="Marletaz F."/>
            <person name="Cho S.J."/>
            <person name="Edsinger-Gonzales E."/>
            <person name="Havlak P."/>
            <person name="Hellsten U."/>
            <person name="Kuo D.H."/>
            <person name="Larsson T."/>
            <person name="Lv J."/>
            <person name="Arendt D."/>
            <person name="Savage R."/>
            <person name="Osoegawa K."/>
            <person name="de Jong P."/>
            <person name="Grimwood J."/>
            <person name="Chapman J.A."/>
            <person name="Shapiro H."/>
            <person name="Aerts A."/>
            <person name="Otillar R.P."/>
            <person name="Terry A.Y."/>
            <person name="Boore J.L."/>
            <person name="Grigoriev I.V."/>
            <person name="Lindberg D.R."/>
            <person name="Seaver E.C."/>
            <person name="Weisblat D.A."/>
            <person name="Putnam N.H."/>
            <person name="Rokhsar D.S."/>
        </authorList>
    </citation>
    <scope>NUCLEOTIDE SEQUENCE</scope>
</reference>
<dbReference type="Proteomes" id="UP000015101">
    <property type="component" value="Unassembled WGS sequence"/>
</dbReference>
<dbReference type="FunFam" id="2.30.42.10:FF:000200">
    <property type="entry name" value="Uncharacterized protein, isoform E"/>
    <property type="match status" value="1"/>
</dbReference>
<dbReference type="KEGG" id="hro:HELRODRAFT_170298"/>
<gene>
    <name evidence="6" type="primary">20203162</name>
    <name evidence="5" type="ORF">HELRODRAFT_170298</name>
</gene>
<dbReference type="OrthoDB" id="44841at2759"/>
<dbReference type="GeneID" id="20203162"/>
<dbReference type="CTD" id="20203162"/>
<dbReference type="STRING" id="6412.T1F2W3"/>
<dbReference type="EnsemblMetazoa" id="HelroT170298">
    <property type="protein sequence ID" value="HelroP170298"/>
    <property type="gene ID" value="HelroG170298"/>
</dbReference>
<dbReference type="PANTHER" id="PTHR24214">
    <property type="entry name" value="PDZ AND LIM DOMAIN PROTEIN ZASP"/>
    <property type="match status" value="1"/>
</dbReference>
<dbReference type="AlphaFoldDB" id="T1F2W3"/>
<evidence type="ECO:0000313" key="6">
    <source>
        <dbReference type="EnsemblMetazoa" id="HelroP170298"/>
    </source>
</evidence>
<keyword evidence="3" id="KW-0440">LIM domain</keyword>
<evidence type="ECO:0000256" key="2">
    <source>
        <dbReference type="ARBA" id="ARBA00022490"/>
    </source>
</evidence>
<dbReference type="InterPro" id="IPR036034">
    <property type="entry name" value="PDZ_sf"/>
</dbReference>
<dbReference type="InterPro" id="IPR001478">
    <property type="entry name" value="PDZ"/>
</dbReference>
<dbReference type="PROSITE" id="PS50106">
    <property type="entry name" value="PDZ"/>
    <property type="match status" value="1"/>
</dbReference>
<dbReference type="InParanoid" id="T1F2W3"/>
<dbReference type="RefSeq" id="XP_009014361.1">
    <property type="nucleotide sequence ID" value="XM_009016113.1"/>
</dbReference>
<evidence type="ECO:0000313" key="7">
    <source>
        <dbReference type="Proteomes" id="UP000015101"/>
    </source>
</evidence>
<dbReference type="GO" id="GO:0005737">
    <property type="term" value="C:cytoplasm"/>
    <property type="evidence" value="ECO:0007669"/>
    <property type="project" value="UniProtKB-SubCell"/>
</dbReference>
<feature type="domain" description="PDZ" evidence="4">
    <location>
        <begin position="4"/>
        <end position="87"/>
    </location>
</feature>
<sequence length="106" mass="11250">MPVIINLSKSDSSVPWGFRLYGGKDFGSPLTVQRINPGSIAAKCGLEIGDNISSIDSVSTTGLKHKEAQDLIVKAGNNIQLTICRGDEIPVRPADQTVVIEQTTVG</sequence>
<dbReference type="OMA" id="CETMSHG"/>
<reference evidence="7" key="1">
    <citation type="submission" date="2012-12" db="EMBL/GenBank/DDBJ databases">
        <authorList>
            <person name="Hellsten U."/>
            <person name="Grimwood J."/>
            <person name="Chapman J.A."/>
            <person name="Shapiro H."/>
            <person name="Aerts A."/>
            <person name="Otillar R.P."/>
            <person name="Terry A.Y."/>
            <person name="Boore J.L."/>
            <person name="Simakov O."/>
            <person name="Marletaz F."/>
            <person name="Cho S.-J."/>
            <person name="Edsinger-Gonzales E."/>
            <person name="Havlak P."/>
            <person name="Kuo D.-H."/>
            <person name="Larsson T."/>
            <person name="Lv J."/>
            <person name="Arendt D."/>
            <person name="Savage R."/>
            <person name="Osoegawa K."/>
            <person name="de Jong P."/>
            <person name="Lindberg D.R."/>
            <person name="Seaver E.C."/>
            <person name="Weisblat D.A."/>
            <person name="Putnam N.H."/>
            <person name="Grigoriev I.V."/>
            <person name="Rokhsar D.S."/>
        </authorList>
    </citation>
    <scope>NUCLEOTIDE SEQUENCE</scope>
</reference>
<keyword evidence="7" id="KW-1185">Reference proteome</keyword>
<evidence type="ECO:0000256" key="1">
    <source>
        <dbReference type="ARBA" id="ARBA00004496"/>
    </source>
</evidence>
<keyword evidence="3" id="KW-0862">Zinc</keyword>
<evidence type="ECO:0000256" key="3">
    <source>
        <dbReference type="ARBA" id="ARBA00023038"/>
    </source>
</evidence>
<dbReference type="SMART" id="SM00228">
    <property type="entry name" value="PDZ"/>
    <property type="match status" value="1"/>
</dbReference>
<dbReference type="HOGENOM" id="CLU_149433_3_0_1"/>
<dbReference type="EMBL" id="AMQM01003514">
    <property type="status" value="NOT_ANNOTATED_CDS"/>
    <property type="molecule type" value="Genomic_DNA"/>
</dbReference>
<organism evidence="6 7">
    <name type="scientific">Helobdella robusta</name>
    <name type="common">Californian leech</name>
    <dbReference type="NCBI Taxonomy" id="6412"/>
    <lineage>
        <taxon>Eukaryota</taxon>
        <taxon>Metazoa</taxon>
        <taxon>Spiralia</taxon>
        <taxon>Lophotrochozoa</taxon>
        <taxon>Annelida</taxon>
        <taxon>Clitellata</taxon>
        <taxon>Hirudinea</taxon>
        <taxon>Rhynchobdellida</taxon>
        <taxon>Glossiphoniidae</taxon>
        <taxon>Helobdella</taxon>
    </lineage>
</organism>
<evidence type="ECO:0000313" key="5">
    <source>
        <dbReference type="EMBL" id="ESO07750.1"/>
    </source>
</evidence>
<protein>
    <recommendedName>
        <fullName evidence="4">PDZ domain-containing protein</fullName>
    </recommendedName>
</protein>
<dbReference type="eggNOG" id="KOG1703">
    <property type="taxonomic scope" value="Eukaryota"/>
</dbReference>
<dbReference type="Gene3D" id="2.30.42.10">
    <property type="match status" value="1"/>
</dbReference>
<dbReference type="CDD" id="cd23068">
    <property type="entry name" value="PDZ_ZASP52-like"/>
    <property type="match status" value="1"/>
</dbReference>
<proteinExistence type="predicted"/>
<evidence type="ECO:0000259" key="4">
    <source>
        <dbReference type="PROSITE" id="PS50106"/>
    </source>
</evidence>
<accession>T1F2W3</accession>
<dbReference type="Pfam" id="PF00595">
    <property type="entry name" value="PDZ"/>
    <property type="match status" value="1"/>
</dbReference>